<reference evidence="1 2" key="1">
    <citation type="submission" date="2019-08" db="EMBL/GenBank/DDBJ databases">
        <title>Genomes of Antarctic Bizionia species.</title>
        <authorList>
            <person name="Bowman J.P."/>
        </authorList>
    </citation>
    <scope>NUCLEOTIDE SEQUENCE [LARGE SCALE GENOMIC DNA]</scope>
    <source>
        <strain evidence="1 2">APA-1</strain>
    </source>
</reference>
<dbReference type="RefSeq" id="WP_066250506.1">
    <property type="nucleotide sequence ID" value="NZ_VSKL01000001.1"/>
</dbReference>
<dbReference type="OrthoDB" id="1189996at2"/>
<accession>A0A5D0R1H9</accession>
<name>A0A5D0R1H9_9FLAO</name>
<comment type="caution">
    <text evidence="1">The sequence shown here is derived from an EMBL/GenBank/DDBJ whole genome shotgun (WGS) entry which is preliminary data.</text>
</comment>
<organism evidence="1 2">
    <name type="scientific">Bizionia algoritergicola</name>
    <dbReference type="NCBI Taxonomy" id="291187"/>
    <lineage>
        <taxon>Bacteria</taxon>
        <taxon>Pseudomonadati</taxon>
        <taxon>Bacteroidota</taxon>
        <taxon>Flavobacteriia</taxon>
        <taxon>Flavobacteriales</taxon>
        <taxon>Flavobacteriaceae</taxon>
        <taxon>Bizionia</taxon>
    </lineage>
</organism>
<dbReference type="Proteomes" id="UP000324358">
    <property type="component" value="Unassembled WGS sequence"/>
</dbReference>
<gene>
    <name evidence="1" type="ORF">ES675_00755</name>
</gene>
<dbReference type="EMBL" id="VSKL01000001">
    <property type="protein sequence ID" value="TYB74701.1"/>
    <property type="molecule type" value="Genomic_DNA"/>
</dbReference>
<proteinExistence type="predicted"/>
<keyword evidence="2" id="KW-1185">Reference proteome</keyword>
<protein>
    <submittedName>
        <fullName evidence="1">Peptide methionine sulfoxide reductase</fullName>
    </submittedName>
</protein>
<sequence length="89" mass="10495">MLLKRIQKLPIGYSEVFFNKVKYGVIRSDYNKGKSYKIYAEALSGNDFISLNYYITNTKEHLKPCEMAEIKVINFLNNYSLIIQYNEQL</sequence>
<dbReference type="AlphaFoldDB" id="A0A5D0R1H9"/>
<evidence type="ECO:0000313" key="2">
    <source>
        <dbReference type="Proteomes" id="UP000324358"/>
    </source>
</evidence>
<evidence type="ECO:0000313" key="1">
    <source>
        <dbReference type="EMBL" id="TYB74701.1"/>
    </source>
</evidence>